<protein>
    <submittedName>
        <fullName evidence="1">Uncharacterized protein</fullName>
    </submittedName>
</protein>
<organism evidence="1 4">
    <name type="scientific">Deinococcus wulumuqiensis</name>
    <dbReference type="NCBI Taxonomy" id="980427"/>
    <lineage>
        <taxon>Bacteria</taxon>
        <taxon>Thermotogati</taxon>
        <taxon>Deinococcota</taxon>
        <taxon>Deinococci</taxon>
        <taxon>Deinococcales</taxon>
        <taxon>Deinococcaceae</taxon>
        <taxon>Deinococcus</taxon>
    </lineage>
</organism>
<proteinExistence type="predicted"/>
<dbReference type="Proteomes" id="UP000652720">
    <property type="component" value="Unassembled WGS sequence"/>
</dbReference>
<evidence type="ECO:0000313" key="3">
    <source>
        <dbReference type="Proteomes" id="UP000630135"/>
    </source>
</evidence>
<dbReference type="EMBL" id="BMLZ01000008">
    <property type="protein sequence ID" value="GGP29305.1"/>
    <property type="molecule type" value="Genomic_DNA"/>
</dbReference>
<evidence type="ECO:0000313" key="1">
    <source>
        <dbReference type="EMBL" id="GGI76930.1"/>
    </source>
</evidence>
<reference evidence="1" key="2">
    <citation type="journal article" date="2014" name="Int. J. Syst. Evol. Microbiol.">
        <title>Complete genome sequence of Corynebacterium casei LMG S-19264T (=DSM 44701T), isolated from a smear-ripened cheese.</title>
        <authorList>
            <consortium name="US DOE Joint Genome Institute (JGI-PGF)"/>
            <person name="Walter F."/>
            <person name="Albersmeier A."/>
            <person name="Kalinowski J."/>
            <person name="Ruckert C."/>
        </authorList>
    </citation>
    <scope>NUCLEOTIDE SEQUENCE</scope>
    <source>
        <strain evidence="1">CGMCC 1.8885</strain>
    </source>
</reference>
<evidence type="ECO:0000313" key="2">
    <source>
        <dbReference type="EMBL" id="GGP29305.1"/>
    </source>
</evidence>
<keyword evidence="3" id="KW-1185">Reference proteome</keyword>
<dbReference type="EMBL" id="BMMA01000005">
    <property type="protein sequence ID" value="GGI76930.1"/>
    <property type="molecule type" value="Genomic_DNA"/>
</dbReference>
<reference evidence="2" key="1">
    <citation type="journal article" date="2014" name="Int. J. Syst. Evol. Microbiol.">
        <title>Complete genome of a new Firmicutes species belonging to the dominant human colonic microbiota ('Ruminococcus bicirculans') reveals two chromosomes and a selective capacity to utilize plant glucans.</title>
        <authorList>
            <consortium name="NISC Comparative Sequencing Program"/>
            <person name="Wegmann U."/>
            <person name="Louis P."/>
            <person name="Goesmann A."/>
            <person name="Henrissat B."/>
            <person name="Duncan S.H."/>
            <person name="Flint H.J."/>
        </authorList>
    </citation>
    <scope>NUCLEOTIDE SEQUENCE</scope>
    <source>
        <strain evidence="2">CGMCC 1.8884</strain>
    </source>
</reference>
<gene>
    <name evidence="2" type="ORF">GCM10008021_09560</name>
    <name evidence="1" type="ORF">GCM10010914_09030</name>
</gene>
<dbReference type="Proteomes" id="UP000630135">
    <property type="component" value="Unassembled WGS sequence"/>
</dbReference>
<sequence>MVIAWVDLLIEGDSHPRRFDSYATLRAYVLKLERLSEDAADELMVAGVVRPPLARREYRIQRLPLPDANGAD</sequence>
<name>A0AAV4K267_9DEIO</name>
<dbReference type="AlphaFoldDB" id="A0AAV4K267"/>
<reference evidence="3" key="3">
    <citation type="journal article" date="2019" name="Int. J. Syst. Evol. Microbiol.">
        <title>The Global Catalogue of Microorganisms (GCM) 10K type strain sequencing project: providing services to taxonomists for standard genome sequencing and annotation.</title>
        <authorList>
            <consortium name="The Broad Institute Genomics Platform"/>
            <consortium name="The Broad Institute Genome Sequencing Center for Infectious Disease"/>
            <person name="Wu L."/>
            <person name="Ma J."/>
        </authorList>
    </citation>
    <scope>NUCLEOTIDE SEQUENCE [LARGE SCALE GENOMIC DNA]</scope>
    <source>
        <strain evidence="3">CGMCC 1.8884</strain>
    </source>
</reference>
<comment type="caution">
    <text evidence="1">The sequence shown here is derived from an EMBL/GenBank/DDBJ whole genome shotgun (WGS) entry which is preliminary data.</text>
</comment>
<accession>A0AAV4K267</accession>
<evidence type="ECO:0000313" key="4">
    <source>
        <dbReference type="Proteomes" id="UP000652720"/>
    </source>
</evidence>
<reference evidence="1" key="4">
    <citation type="submission" date="2023-08" db="EMBL/GenBank/DDBJ databases">
        <authorList>
            <person name="Sun Q."/>
            <person name="Zhou Y."/>
        </authorList>
    </citation>
    <scope>NUCLEOTIDE SEQUENCE</scope>
    <source>
        <strain evidence="2">CGMCC 1.8884</strain>
        <strain evidence="1">CGMCC 1.8885</strain>
    </source>
</reference>